<evidence type="ECO:0000256" key="9">
    <source>
        <dbReference type="ARBA" id="ARBA00023235"/>
    </source>
</evidence>
<feature type="binding site" evidence="10">
    <location>
        <position position="165"/>
    </location>
    <ligand>
        <name>K(+)</name>
        <dbReference type="ChEBI" id="CHEBI:29103"/>
    </ligand>
</feature>
<dbReference type="HAMAP" id="MF_01966">
    <property type="entry name" value="NADHX_epimerase"/>
    <property type="match status" value="1"/>
</dbReference>
<dbReference type="InterPro" id="IPR036652">
    <property type="entry name" value="YjeF_N_dom_sf"/>
</dbReference>
<dbReference type="Proteomes" id="UP000046395">
    <property type="component" value="Unassembled WGS sequence"/>
</dbReference>
<dbReference type="SUPFAM" id="SSF64153">
    <property type="entry name" value="YjeF N-terminal domain-like"/>
    <property type="match status" value="1"/>
</dbReference>
<dbReference type="Gene3D" id="3.40.50.10260">
    <property type="entry name" value="YjeF N-terminal domain"/>
    <property type="match status" value="1"/>
</dbReference>
<evidence type="ECO:0000259" key="11">
    <source>
        <dbReference type="PROSITE" id="PS51385"/>
    </source>
</evidence>
<dbReference type="GO" id="GO:0005739">
    <property type="term" value="C:mitochondrion"/>
    <property type="evidence" value="ECO:0007669"/>
    <property type="project" value="TreeGrafter"/>
</dbReference>
<keyword evidence="7 10" id="KW-0630">Potassium</keyword>
<dbReference type="GO" id="GO:0046872">
    <property type="term" value="F:metal ion binding"/>
    <property type="evidence" value="ECO:0007669"/>
    <property type="project" value="UniProtKB-KW"/>
</dbReference>
<dbReference type="EC" id="5.1.99.6" evidence="3 10"/>
<proteinExistence type="inferred from homology"/>
<comment type="caution">
    <text evidence="10">Lacks conserved residue(s) required for the propagation of feature annotation.</text>
</comment>
<keyword evidence="8 10" id="KW-0520">NAD</keyword>
<name>A0A5S6Q9S6_TRIMR</name>
<evidence type="ECO:0000256" key="3">
    <source>
        <dbReference type="ARBA" id="ARBA00012228"/>
    </source>
</evidence>
<evidence type="ECO:0000256" key="8">
    <source>
        <dbReference type="ARBA" id="ARBA00023027"/>
    </source>
</evidence>
<keyword evidence="12" id="KW-1185">Reference proteome</keyword>
<evidence type="ECO:0000256" key="4">
    <source>
        <dbReference type="ARBA" id="ARBA00022723"/>
    </source>
</evidence>
<accession>A0A5S6Q9S6</accession>
<dbReference type="GO" id="GO:0052856">
    <property type="term" value="F:NAD(P)HX epimerase activity"/>
    <property type="evidence" value="ECO:0007669"/>
    <property type="project" value="UniProtKB-UniRule"/>
</dbReference>
<dbReference type="Pfam" id="PF03853">
    <property type="entry name" value="YjeF_N"/>
    <property type="match status" value="1"/>
</dbReference>
<feature type="binding site" evidence="10">
    <location>
        <position position="199"/>
    </location>
    <ligand>
        <name>(6S)-NADPHX</name>
        <dbReference type="ChEBI" id="CHEBI:64076"/>
    </ligand>
</feature>
<feature type="domain" description="YjeF N-terminal" evidence="11">
    <location>
        <begin position="51"/>
        <end position="258"/>
    </location>
</feature>
<feature type="binding site" evidence="10">
    <location>
        <begin position="102"/>
        <end position="106"/>
    </location>
    <ligand>
        <name>(6S)-NADPHX</name>
        <dbReference type="ChEBI" id="CHEBI:64076"/>
    </ligand>
</feature>
<keyword evidence="5 10" id="KW-0547">Nucleotide-binding</keyword>
<evidence type="ECO:0000313" key="13">
    <source>
        <dbReference type="WBParaSite" id="TMUE_1000004061.1"/>
    </source>
</evidence>
<evidence type="ECO:0000256" key="7">
    <source>
        <dbReference type="ARBA" id="ARBA00022958"/>
    </source>
</evidence>
<sequence length="273" mass="30476">MLKLIGVRIKDIKSIVGKLRENHLQSHAFNRNLCCSPLRRNMVKYLNQEEAIQIDQELFNKYCFSVDQLMELAGLSCATAIAKAYPPSFGNNKVLVVCGPGNNGGDGLVCARHLKLFGYDPTILYPKAPNNQLMKNLCTQADLMMIRRCQFLNELEINAFALIVDAIFGFSFRPPLREPFGTVIKALQKDCQCPIVSIDIPSGWDVNEGPSEVDALYPDCLISLTAPKLAAKHFNGRHHFLGGRFVPEQLAAKYELNLPAYPTYECVAQLNDV</sequence>
<feature type="binding site" evidence="10">
    <location>
        <begin position="169"/>
        <end position="175"/>
    </location>
    <ligand>
        <name>(6S)-NADPHX</name>
        <dbReference type="ChEBI" id="CHEBI:64076"/>
    </ligand>
</feature>
<comment type="similarity">
    <text evidence="10">Belongs to the NnrE/AIBP family.</text>
</comment>
<evidence type="ECO:0000313" key="12">
    <source>
        <dbReference type="Proteomes" id="UP000046395"/>
    </source>
</evidence>
<keyword evidence="4 10" id="KW-0479">Metal-binding</keyword>
<comment type="catalytic activity">
    <reaction evidence="1 10">
        <text>(6R)-NADHX = (6S)-NADHX</text>
        <dbReference type="Rhea" id="RHEA:32215"/>
        <dbReference type="ChEBI" id="CHEBI:64074"/>
        <dbReference type="ChEBI" id="CHEBI:64075"/>
        <dbReference type="EC" id="5.1.99.6"/>
    </reaction>
</comment>
<evidence type="ECO:0000256" key="10">
    <source>
        <dbReference type="HAMAP-Rule" id="MF_03159"/>
    </source>
</evidence>
<keyword evidence="6" id="KW-0521">NADP</keyword>
<feature type="binding site" evidence="10">
    <location>
        <position position="202"/>
    </location>
    <ligand>
        <name>K(+)</name>
        <dbReference type="ChEBI" id="CHEBI:29103"/>
    </ligand>
</feature>
<reference evidence="13" key="1">
    <citation type="submission" date="2019-12" db="UniProtKB">
        <authorList>
            <consortium name="WormBaseParasite"/>
        </authorList>
    </citation>
    <scope>IDENTIFICATION</scope>
</reference>
<dbReference type="AlphaFoldDB" id="A0A5S6Q9S6"/>
<dbReference type="WBParaSite" id="TMUE_1000004061.1">
    <property type="protein sequence ID" value="TMUE_1000004061.1"/>
    <property type="gene ID" value="WBGene00292004"/>
</dbReference>
<evidence type="ECO:0000256" key="2">
    <source>
        <dbReference type="ARBA" id="ARBA00000909"/>
    </source>
</evidence>
<dbReference type="PANTHER" id="PTHR13232:SF10">
    <property type="entry name" value="NAD(P)H-HYDRATE EPIMERASE"/>
    <property type="match status" value="1"/>
</dbReference>
<comment type="function">
    <text evidence="10">Catalyzes the epimerization of the S- and R-forms of NAD(P)HX, a damaged form of NAD(P)H that is a result of enzymatic or heat-dependent hydration. This is a prerequisite for the S-specific NAD(P)H-hydrate dehydratase to allow the repair of both epimers of NAD(P)HX.</text>
</comment>
<evidence type="ECO:0000256" key="6">
    <source>
        <dbReference type="ARBA" id="ARBA00022857"/>
    </source>
</evidence>
<keyword evidence="9 10" id="KW-0413">Isomerase</keyword>
<dbReference type="STRING" id="70415.A0A5S6Q9S6"/>
<evidence type="ECO:0000256" key="1">
    <source>
        <dbReference type="ARBA" id="ARBA00000013"/>
    </source>
</evidence>
<dbReference type="InterPro" id="IPR032976">
    <property type="entry name" value="YJEFN_prot_NAXE-like"/>
</dbReference>
<organism evidence="12 13">
    <name type="scientific">Trichuris muris</name>
    <name type="common">Mouse whipworm</name>
    <dbReference type="NCBI Taxonomy" id="70415"/>
    <lineage>
        <taxon>Eukaryota</taxon>
        <taxon>Metazoa</taxon>
        <taxon>Ecdysozoa</taxon>
        <taxon>Nematoda</taxon>
        <taxon>Enoplea</taxon>
        <taxon>Dorylaimia</taxon>
        <taxon>Trichinellida</taxon>
        <taxon>Trichuridae</taxon>
        <taxon>Trichuris</taxon>
    </lineage>
</organism>
<comment type="catalytic activity">
    <reaction evidence="2 10">
        <text>(6R)-NADPHX = (6S)-NADPHX</text>
        <dbReference type="Rhea" id="RHEA:32227"/>
        <dbReference type="ChEBI" id="CHEBI:64076"/>
        <dbReference type="ChEBI" id="CHEBI:64077"/>
        <dbReference type="EC" id="5.1.99.6"/>
    </reaction>
</comment>
<dbReference type="PROSITE" id="PS51385">
    <property type="entry name" value="YJEF_N"/>
    <property type="match status" value="1"/>
</dbReference>
<dbReference type="PANTHER" id="PTHR13232">
    <property type="entry name" value="NAD(P)H-HYDRATE EPIMERASE"/>
    <property type="match status" value="1"/>
</dbReference>
<comment type="cofactor">
    <cofactor evidence="10">
        <name>K(+)</name>
        <dbReference type="ChEBI" id="CHEBI:29103"/>
    </cofactor>
    <text evidence="10">Binds 1 potassium ion per subunit.</text>
</comment>
<dbReference type="GO" id="GO:0000166">
    <property type="term" value="F:nucleotide binding"/>
    <property type="evidence" value="ECO:0007669"/>
    <property type="project" value="UniProtKB-KW"/>
</dbReference>
<dbReference type="NCBIfam" id="TIGR00197">
    <property type="entry name" value="yjeF_nterm"/>
    <property type="match status" value="1"/>
</dbReference>
<dbReference type="InterPro" id="IPR004443">
    <property type="entry name" value="YjeF_N_dom"/>
</dbReference>
<evidence type="ECO:0000256" key="5">
    <source>
        <dbReference type="ARBA" id="ARBA00022741"/>
    </source>
</evidence>
<protein>
    <recommendedName>
        <fullName evidence="3 10">NAD(P)H-hydrate epimerase</fullName>
        <ecNumber evidence="3 10">5.1.99.6</ecNumber>
    </recommendedName>
    <alternativeName>
        <fullName evidence="10">NAD(P)HX epimerase</fullName>
    </alternativeName>
</protein>
<feature type="binding site" evidence="10">
    <location>
        <position position="103"/>
    </location>
    <ligand>
        <name>K(+)</name>
        <dbReference type="ChEBI" id="CHEBI:29103"/>
    </ligand>
</feature>